<dbReference type="GO" id="GO:0005789">
    <property type="term" value="C:endoplasmic reticulum membrane"/>
    <property type="evidence" value="ECO:0007669"/>
    <property type="project" value="UniProtKB-SubCell"/>
</dbReference>
<evidence type="ECO:0000313" key="15">
    <source>
        <dbReference type="EMBL" id="EJU05889.1"/>
    </source>
</evidence>
<dbReference type="RefSeq" id="XP_040632783.1">
    <property type="nucleotide sequence ID" value="XM_040776127.1"/>
</dbReference>
<dbReference type="PANTHER" id="PTHR45918">
    <property type="entry name" value="ALPHA-1,3/1,6-MANNOSYLTRANSFERASE ALG2"/>
    <property type="match status" value="1"/>
</dbReference>
<evidence type="ECO:0000259" key="14">
    <source>
        <dbReference type="Pfam" id="PF13439"/>
    </source>
</evidence>
<dbReference type="InterPro" id="IPR027054">
    <property type="entry name" value="ALG2"/>
</dbReference>
<evidence type="ECO:0000256" key="2">
    <source>
        <dbReference type="ARBA" id="ARBA00004586"/>
    </source>
</evidence>
<evidence type="ECO:0000313" key="16">
    <source>
        <dbReference type="Proteomes" id="UP000030653"/>
    </source>
</evidence>
<dbReference type="UniPathway" id="UPA00378"/>
<dbReference type="InterPro" id="IPR028098">
    <property type="entry name" value="Glyco_trans_4-like_N"/>
</dbReference>
<comment type="catalytic activity">
    <reaction evidence="10 12">
        <text>a beta-D-Man-(1-&gt;4)-beta-D-GlcNAc-(1-&gt;4)-alpha-D-GlcNAc-diphospho-di-trans,poly-cis-dolichol + GDP-alpha-D-mannose = an alpha-D-Man-(1-&gt;3)-beta-D-Man-(1-&gt;4)-beta-D-GlcNAc-(1-&gt;4)-alpha-D-GlcNAc-diphospho-di-trans,poly-cis-dolichol + GDP + H(+)</text>
        <dbReference type="Rhea" id="RHEA:29515"/>
        <dbReference type="Rhea" id="RHEA-COMP:19511"/>
        <dbReference type="Rhea" id="RHEA-COMP:19513"/>
        <dbReference type="ChEBI" id="CHEBI:15378"/>
        <dbReference type="ChEBI" id="CHEBI:57527"/>
        <dbReference type="ChEBI" id="CHEBI:58189"/>
        <dbReference type="ChEBI" id="CHEBI:58472"/>
        <dbReference type="ChEBI" id="CHEBI:132510"/>
        <dbReference type="EC" id="2.4.1.132"/>
    </reaction>
    <physiologicalReaction direction="left-to-right" evidence="10 12">
        <dbReference type="Rhea" id="RHEA:29516"/>
    </physiologicalReaction>
</comment>
<dbReference type="Pfam" id="PF13439">
    <property type="entry name" value="Glyco_transf_4"/>
    <property type="match status" value="1"/>
</dbReference>
<protein>
    <recommendedName>
        <fullName evidence="12">Alpha-1,3/1,6-mannosyltransferase ALG2</fullName>
        <ecNumber evidence="12">2.4.1.132</ecNumber>
        <ecNumber evidence="12">2.4.1.257</ecNumber>
    </recommendedName>
    <alternativeName>
        <fullName evidence="12">GDP-Man:Man(1)GlcNAc(2)-PP-Dol alpha-1,3-mannosyltransferase</fullName>
    </alternativeName>
</protein>
<accession>M5GAK6</accession>
<gene>
    <name evidence="15" type="ORF">DACRYDRAFT_75319</name>
</gene>
<keyword evidence="8 12" id="KW-1133">Transmembrane helix</keyword>
<dbReference type="GO" id="GO:0004378">
    <property type="term" value="F:GDP-Man:Man(1)GlcNAc(2)-PP-Dol alpha-1,3-mannosyltransferase activity"/>
    <property type="evidence" value="ECO:0007669"/>
    <property type="project" value="UniProtKB-UniRule"/>
</dbReference>
<keyword evidence="9 12" id="KW-0472">Membrane</keyword>
<evidence type="ECO:0000256" key="11">
    <source>
        <dbReference type="ARBA" id="ARBA00045104"/>
    </source>
</evidence>
<comment type="function">
    <text evidence="1 12">Mannosylates Man(2)GlcNAc(2)-dolichol diphosphate and Man(1)GlcNAc(2)-dolichol diphosphate to form Man(3)GlcNAc(2)-dolichol diphosphate.</text>
</comment>
<evidence type="ECO:0000256" key="9">
    <source>
        <dbReference type="ARBA" id="ARBA00023136"/>
    </source>
</evidence>
<keyword evidence="6 12" id="KW-0812">Transmembrane</keyword>
<sequence length="525" mass="58346">MAKKAKSQRLSSLRIAIIHPDLGIGGAERLIVDSALGLQRKGHEVEIFTSHHDPKHCFEETANGSLKVTVVNPGIPASLLGHFRIIFAILRQLYIYFYLYLLITLPHSVLRIFGLQQIPSPDVFLIDQLSTVTPLVRWFLLRRVVFYCHFPDKLLSGGKAANADGEILKEGIVKRIYRMPINVLEEITTGNADLVIANSLFTARVFKKAFPMLSKTPRVIYPGINLAAYQQDALEDTDDARSIRKITADVPFILSTNRFEEKKNIALAVEAFAQYRATHRPTRNTPLLRLVLAGGYDPRLEDNVRTLAHLRTLCDESKLSYAIVSPQTFDLPTPAPSVDPSGTDVIFLLNFTTAQRTTLLLSPQNLLQLYTPTNEHFGIGPVEAMACGVPVLATNTGGPIESIVDEPEAERTGWLCPADPEKWAEAIDQVVRLSAPDKAALAERAKERVRINFTQEIMCEQLDLALWSIWEQGSMDHRMRDALCTMPIAAAAGMVSLRFGLAEDVSWIVTLATFVAVAVYLSNSY</sequence>
<evidence type="ECO:0000256" key="5">
    <source>
        <dbReference type="ARBA" id="ARBA00022679"/>
    </source>
</evidence>
<comment type="similarity">
    <text evidence="12">Belongs to the glycosyltransferase group 1 family.</text>
</comment>
<dbReference type="STRING" id="1858805.M5GAK6"/>
<keyword evidence="5 12" id="KW-0808">Transferase</keyword>
<dbReference type="HOGENOM" id="CLU_030619_0_0_1"/>
<keyword evidence="7 12" id="KW-0256">Endoplasmic reticulum</keyword>
<feature type="domain" description="Glycosyl transferase family 1" evidence="13">
    <location>
        <begin position="370"/>
        <end position="448"/>
    </location>
</feature>
<reference evidence="15 16" key="1">
    <citation type="journal article" date="2012" name="Science">
        <title>The Paleozoic origin of enzymatic lignin decomposition reconstructed from 31 fungal genomes.</title>
        <authorList>
            <person name="Floudas D."/>
            <person name="Binder M."/>
            <person name="Riley R."/>
            <person name="Barry K."/>
            <person name="Blanchette R.A."/>
            <person name="Henrissat B."/>
            <person name="Martinez A.T."/>
            <person name="Otillar R."/>
            <person name="Spatafora J.W."/>
            <person name="Yadav J.S."/>
            <person name="Aerts A."/>
            <person name="Benoit I."/>
            <person name="Boyd A."/>
            <person name="Carlson A."/>
            <person name="Copeland A."/>
            <person name="Coutinho P.M."/>
            <person name="de Vries R.P."/>
            <person name="Ferreira P."/>
            <person name="Findley K."/>
            <person name="Foster B."/>
            <person name="Gaskell J."/>
            <person name="Glotzer D."/>
            <person name="Gorecki P."/>
            <person name="Heitman J."/>
            <person name="Hesse C."/>
            <person name="Hori C."/>
            <person name="Igarashi K."/>
            <person name="Jurgens J.A."/>
            <person name="Kallen N."/>
            <person name="Kersten P."/>
            <person name="Kohler A."/>
            <person name="Kuees U."/>
            <person name="Kumar T.K.A."/>
            <person name="Kuo A."/>
            <person name="LaButti K."/>
            <person name="Larrondo L.F."/>
            <person name="Lindquist E."/>
            <person name="Ling A."/>
            <person name="Lombard V."/>
            <person name="Lucas S."/>
            <person name="Lundell T."/>
            <person name="Martin R."/>
            <person name="McLaughlin D.J."/>
            <person name="Morgenstern I."/>
            <person name="Morin E."/>
            <person name="Murat C."/>
            <person name="Nagy L.G."/>
            <person name="Nolan M."/>
            <person name="Ohm R.A."/>
            <person name="Patyshakuliyeva A."/>
            <person name="Rokas A."/>
            <person name="Ruiz-Duenas F.J."/>
            <person name="Sabat G."/>
            <person name="Salamov A."/>
            <person name="Samejima M."/>
            <person name="Schmutz J."/>
            <person name="Slot J.C."/>
            <person name="St John F."/>
            <person name="Stenlid J."/>
            <person name="Sun H."/>
            <person name="Sun S."/>
            <person name="Syed K."/>
            <person name="Tsang A."/>
            <person name="Wiebenga A."/>
            <person name="Young D."/>
            <person name="Pisabarro A."/>
            <person name="Eastwood D.C."/>
            <person name="Martin F."/>
            <person name="Cullen D."/>
            <person name="Grigoriev I.V."/>
            <person name="Hibbett D.S."/>
        </authorList>
    </citation>
    <scope>NUCLEOTIDE SEQUENCE [LARGE SCALE GENOMIC DNA]</scope>
    <source>
        <strain evidence="15 16">DJM-731 SS1</strain>
    </source>
</reference>
<dbReference type="SUPFAM" id="SSF53756">
    <property type="entry name" value="UDP-Glycosyltransferase/glycogen phosphorylase"/>
    <property type="match status" value="1"/>
</dbReference>
<evidence type="ECO:0000256" key="12">
    <source>
        <dbReference type="RuleBase" id="RU367136"/>
    </source>
</evidence>
<dbReference type="OrthoDB" id="448893at2759"/>
<dbReference type="EMBL" id="JH795856">
    <property type="protein sequence ID" value="EJU05889.1"/>
    <property type="molecule type" value="Genomic_DNA"/>
</dbReference>
<keyword evidence="4 12" id="KW-0328">Glycosyltransferase</keyword>
<dbReference type="Proteomes" id="UP000030653">
    <property type="component" value="Unassembled WGS sequence"/>
</dbReference>
<feature type="domain" description="Glycosyltransferase subfamily 4-like N-terminal" evidence="14">
    <location>
        <begin position="24"/>
        <end position="227"/>
    </location>
</feature>
<evidence type="ECO:0000256" key="3">
    <source>
        <dbReference type="ARBA" id="ARBA00004922"/>
    </source>
</evidence>
<evidence type="ECO:0000256" key="1">
    <source>
        <dbReference type="ARBA" id="ARBA00003142"/>
    </source>
</evidence>
<dbReference type="Gene3D" id="3.40.50.2000">
    <property type="entry name" value="Glycogen Phosphorylase B"/>
    <property type="match status" value="2"/>
</dbReference>
<evidence type="ECO:0000256" key="10">
    <source>
        <dbReference type="ARBA" id="ARBA00045103"/>
    </source>
</evidence>
<comment type="subcellular location">
    <subcellularLocation>
        <location evidence="2 12">Endoplasmic reticulum membrane</location>
    </subcellularLocation>
</comment>
<dbReference type="GO" id="GO:0102704">
    <property type="term" value="F:GDP-Man:Man(2)GlcNAc(2)-PP-Dol alpha-1,6-mannosyltransferase activity"/>
    <property type="evidence" value="ECO:0007669"/>
    <property type="project" value="UniProtKB-UniRule"/>
</dbReference>
<name>M5GAK6_DACPD</name>
<comment type="catalytic activity">
    <reaction evidence="11 12">
        <text>an alpha-D-Man-(1-&gt;3)-beta-D-Man-(1-&gt;4)-beta-D-GlcNAc-(1-&gt;4)-alpha-D-GlcNAc-diphospho-di-trans,poly-cis-dolichol + GDP-alpha-D-mannose = an alpha-D-Man-(1-&gt;3)-[alpha-D-Man-(1-&gt;6)]-beta-D-Man-(1-&gt;4)-beta-D-GlcNAc-(1-&gt;4)-alpha-D-GlcNAc-diphospho-di-trans,poly-cis-dolichol + GDP + H(+)</text>
        <dbReference type="Rhea" id="RHEA:29519"/>
        <dbReference type="Rhea" id="RHEA-COMP:19513"/>
        <dbReference type="Rhea" id="RHEA-COMP:19515"/>
        <dbReference type="ChEBI" id="CHEBI:15378"/>
        <dbReference type="ChEBI" id="CHEBI:57527"/>
        <dbReference type="ChEBI" id="CHEBI:58189"/>
        <dbReference type="ChEBI" id="CHEBI:132510"/>
        <dbReference type="ChEBI" id="CHEBI:132511"/>
        <dbReference type="EC" id="2.4.1.257"/>
    </reaction>
    <physiologicalReaction direction="left-to-right" evidence="11 12">
        <dbReference type="Rhea" id="RHEA:29520"/>
    </physiologicalReaction>
</comment>
<dbReference type="PANTHER" id="PTHR45918:SF1">
    <property type="entry name" value="ALPHA-1,3_1,6-MANNOSYLTRANSFERASE ALG2"/>
    <property type="match status" value="1"/>
</dbReference>
<dbReference type="EC" id="2.4.1.257" evidence="12"/>
<evidence type="ECO:0000256" key="7">
    <source>
        <dbReference type="ARBA" id="ARBA00022824"/>
    </source>
</evidence>
<dbReference type="Pfam" id="PF00534">
    <property type="entry name" value="Glycos_transf_1"/>
    <property type="match status" value="1"/>
</dbReference>
<evidence type="ECO:0000259" key="13">
    <source>
        <dbReference type="Pfam" id="PF00534"/>
    </source>
</evidence>
<feature type="transmembrane region" description="Helical" evidence="12">
    <location>
        <begin position="505"/>
        <end position="522"/>
    </location>
</feature>
<dbReference type="OMA" id="AMYMKCP"/>
<dbReference type="GeneID" id="63691189"/>
<dbReference type="InterPro" id="IPR001296">
    <property type="entry name" value="Glyco_trans_1"/>
</dbReference>
<dbReference type="EC" id="2.4.1.132" evidence="12"/>
<evidence type="ECO:0000256" key="6">
    <source>
        <dbReference type="ARBA" id="ARBA00022692"/>
    </source>
</evidence>
<dbReference type="AlphaFoldDB" id="M5GAK6"/>
<proteinExistence type="inferred from homology"/>
<organism evidence="15 16">
    <name type="scientific">Dacryopinax primogenitus (strain DJM 731)</name>
    <name type="common">Brown rot fungus</name>
    <dbReference type="NCBI Taxonomy" id="1858805"/>
    <lineage>
        <taxon>Eukaryota</taxon>
        <taxon>Fungi</taxon>
        <taxon>Dikarya</taxon>
        <taxon>Basidiomycota</taxon>
        <taxon>Agaricomycotina</taxon>
        <taxon>Dacrymycetes</taxon>
        <taxon>Dacrymycetales</taxon>
        <taxon>Dacrymycetaceae</taxon>
        <taxon>Dacryopinax</taxon>
    </lineage>
</organism>
<comment type="pathway">
    <text evidence="3 12">Protein modification; protein glycosylation.</text>
</comment>
<keyword evidence="16" id="KW-1185">Reference proteome</keyword>
<evidence type="ECO:0000256" key="4">
    <source>
        <dbReference type="ARBA" id="ARBA00022676"/>
    </source>
</evidence>
<evidence type="ECO:0000256" key="8">
    <source>
        <dbReference type="ARBA" id="ARBA00022989"/>
    </source>
</evidence>